<evidence type="ECO:0000256" key="2">
    <source>
        <dbReference type="ARBA" id="ARBA00022729"/>
    </source>
</evidence>
<dbReference type="InterPro" id="IPR050555">
    <property type="entry name" value="Bact_Solute-Bind_Prot2"/>
</dbReference>
<dbReference type="SUPFAM" id="SSF53822">
    <property type="entry name" value="Periplasmic binding protein-like I"/>
    <property type="match status" value="1"/>
</dbReference>
<dbReference type="Proteomes" id="UP000708338">
    <property type="component" value="Unassembled WGS sequence"/>
</dbReference>
<comment type="caution">
    <text evidence="5">The sequence shown here is derived from an EMBL/GenBank/DDBJ whole genome shotgun (WGS) entry which is preliminary data.</text>
</comment>
<dbReference type="GO" id="GO:0030246">
    <property type="term" value="F:carbohydrate binding"/>
    <property type="evidence" value="ECO:0007669"/>
    <property type="project" value="TreeGrafter"/>
</dbReference>
<sequence>MEKRNKKQSVLWKIPEVHQNKRRKKMKKLLAVAMAATMVLGLAGCGQKNEPAPAAQASTAKETSEEKVTKPEETTAGESAQTEKSDGSLGKILFLQTHNNNSFMSYMGEVFVEVANENGFECDHLTADSDEAKQLSQIEQGIASKEYVGIVCDCTGEGVTLGFKEAKEAGMFVMTLHEGVEDNTYVDCVVACSLAQTGYEAISLEVKELGEAFNLAIVNGSEGHGATVAIRKGYDKALAEYPNINVVFDGAGNWNAEDAMALTETWFSSGTKIDGVVCMNDGMATGVRQVMKDNGVLGTLPIYSNDCELDTLDAIEAGEQRGSFDMNAQSQCEAAVEAMKTLVTGGTLKEKEIYVDPLLVTKENLQEYRESHGGNY</sequence>
<organism evidence="5 6">
    <name type="scientific">Enterocloster citroniae</name>
    <dbReference type="NCBI Taxonomy" id="358743"/>
    <lineage>
        <taxon>Bacteria</taxon>
        <taxon>Bacillati</taxon>
        <taxon>Bacillota</taxon>
        <taxon>Clostridia</taxon>
        <taxon>Lachnospirales</taxon>
        <taxon>Lachnospiraceae</taxon>
        <taxon>Enterocloster</taxon>
    </lineage>
</organism>
<dbReference type="InterPro" id="IPR025997">
    <property type="entry name" value="SBP_2_dom"/>
</dbReference>
<feature type="region of interest" description="Disordered" evidence="3">
    <location>
        <begin position="45"/>
        <end position="84"/>
    </location>
</feature>
<protein>
    <submittedName>
        <fullName evidence="5">Substrate-binding domain-containing protein</fullName>
    </submittedName>
</protein>
<dbReference type="Pfam" id="PF13407">
    <property type="entry name" value="Peripla_BP_4"/>
    <property type="match status" value="1"/>
</dbReference>
<dbReference type="Gene3D" id="3.40.50.2300">
    <property type="match status" value="2"/>
</dbReference>
<keyword evidence="2" id="KW-0732">Signal</keyword>
<name>A0AA41FCM5_9FIRM</name>
<proteinExistence type="predicted"/>
<evidence type="ECO:0000256" key="1">
    <source>
        <dbReference type="ARBA" id="ARBA00004196"/>
    </source>
</evidence>
<evidence type="ECO:0000259" key="4">
    <source>
        <dbReference type="Pfam" id="PF13407"/>
    </source>
</evidence>
<gene>
    <name evidence="5" type="ORF">GPL26_05210</name>
</gene>
<dbReference type="InterPro" id="IPR028082">
    <property type="entry name" value="Peripla_BP_I"/>
</dbReference>
<accession>A0AA41FCM5</accession>
<evidence type="ECO:0000313" key="6">
    <source>
        <dbReference type="Proteomes" id="UP000708338"/>
    </source>
</evidence>
<dbReference type="EMBL" id="WQPS01000005">
    <property type="protein sequence ID" value="MBT9809043.1"/>
    <property type="molecule type" value="Genomic_DNA"/>
</dbReference>
<evidence type="ECO:0000256" key="3">
    <source>
        <dbReference type="SAM" id="MobiDB-lite"/>
    </source>
</evidence>
<feature type="compositionally biased region" description="Basic and acidic residues" evidence="3">
    <location>
        <begin position="62"/>
        <end position="73"/>
    </location>
</feature>
<evidence type="ECO:0000313" key="5">
    <source>
        <dbReference type="EMBL" id="MBT9809043.1"/>
    </source>
</evidence>
<dbReference type="CDD" id="cd01536">
    <property type="entry name" value="PBP1_ABC_sugar_binding-like"/>
    <property type="match status" value="1"/>
</dbReference>
<dbReference type="GO" id="GO:0030288">
    <property type="term" value="C:outer membrane-bounded periplasmic space"/>
    <property type="evidence" value="ECO:0007669"/>
    <property type="project" value="TreeGrafter"/>
</dbReference>
<feature type="domain" description="Periplasmic binding protein" evidence="4">
    <location>
        <begin position="94"/>
        <end position="345"/>
    </location>
</feature>
<comment type="subcellular location">
    <subcellularLocation>
        <location evidence="1">Cell envelope</location>
    </subcellularLocation>
</comment>
<dbReference type="PANTHER" id="PTHR30036:SF1">
    <property type="entry name" value="D-XYLOSE-BINDING PERIPLASMIC PROTEIN"/>
    <property type="match status" value="1"/>
</dbReference>
<dbReference type="AlphaFoldDB" id="A0AA41FCM5"/>
<feature type="region of interest" description="Disordered" evidence="3">
    <location>
        <begin position="1"/>
        <end position="23"/>
    </location>
</feature>
<dbReference type="PANTHER" id="PTHR30036">
    <property type="entry name" value="D-XYLOSE-BINDING PERIPLASMIC PROTEIN"/>
    <property type="match status" value="1"/>
</dbReference>
<reference evidence="5" key="1">
    <citation type="journal article" date="2021" name="Gut Microbes">
        <title>A synthetic consortium of 100 gut commensals modulates the composition and function in a colon model of the microbiome of elderly subjects.</title>
        <authorList>
            <person name="Perez M."/>
            <person name="Ntemiri A."/>
            <person name="Tan H."/>
            <person name="Harris H.M.B."/>
            <person name="Roager H.M."/>
            <person name="Ribiere C."/>
            <person name="O'Toole P.W."/>
        </authorList>
    </citation>
    <scope>NUCLEOTIDE SEQUENCE</scope>
    <source>
        <strain evidence="5">MCC335</strain>
    </source>
</reference>